<name>A0A2Z4YUH0_RHILE</name>
<dbReference type="PIRSF" id="PIRSF021774">
    <property type="entry name" value="UCP021774"/>
    <property type="match status" value="1"/>
</dbReference>
<protein>
    <recommendedName>
        <fullName evidence="1">DUF302 domain-containing protein</fullName>
    </recommendedName>
</protein>
<evidence type="ECO:0000313" key="2">
    <source>
        <dbReference type="EMBL" id="AXA44238.1"/>
    </source>
</evidence>
<dbReference type="CDD" id="cd14797">
    <property type="entry name" value="DUF302"/>
    <property type="match status" value="1"/>
</dbReference>
<accession>A0A2Z4YUH0</accession>
<dbReference type="PANTHER" id="PTHR38342">
    <property type="entry name" value="SLR5037 PROTEIN"/>
    <property type="match status" value="1"/>
</dbReference>
<keyword evidence="2" id="KW-0614">Plasmid</keyword>
<evidence type="ECO:0000313" key="3">
    <source>
        <dbReference type="Proteomes" id="UP000251166"/>
    </source>
</evidence>
<dbReference type="PANTHER" id="PTHR38342:SF1">
    <property type="entry name" value="SLR5037 PROTEIN"/>
    <property type="match status" value="1"/>
</dbReference>
<gene>
    <name evidence="2" type="ORF">DLJ82_6267</name>
</gene>
<dbReference type="SUPFAM" id="SSF103247">
    <property type="entry name" value="TT1751-like"/>
    <property type="match status" value="1"/>
</dbReference>
<dbReference type="InterPro" id="IPR016796">
    <property type="entry name" value="UCP021774"/>
</dbReference>
<dbReference type="Pfam" id="PF03625">
    <property type="entry name" value="DUF302"/>
    <property type="match status" value="1"/>
</dbReference>
<dbReference type="InterPro" id="IPR035923">
    <property type="entry name" value="TT1751-like_sf"/>
</dbReference>
<geneLocation type="plasmid" evidence="2 3">
    <name>unnamed3</name>
</geneLocation>
<dbReference type="AlphaFoldDB" id="A0A2Z4YUH0"/>
<dbReference type="Gene3D" id="3.30.310.70">
    <property type="entry name" value="TT1751-like domain"/>
    <property type="match status" value="1"/>
</dbReference>
<evidence type="ECO:0000259" key="1">
    <source>
        <dbReference type="Pfam" id="PF03625"/>
    </source>
</evidence>
<dbReference type="InterPro" id="IPR005180">
    <property type="entry name" value="DUF302"/>
</dbReference>
<organism evidence="2 3">
    <name type="scientific">Rhizobium leguminosarum</name>
    <dbReference type="NCBI Taxonomy" id="384"/>
    <lineage>
        <taxon>Bacteria</taxon>
        <taxon>Pseudomonadati</taxon>
        <taxon>Pseudomonadota</taxon>
        <taxon>Alphaproteobacteria</taxon>
        <taxon>Hyphomicrobiales</taxon>
        <taxon>Rhizobiaceae</taxon>
        <taxon>Rhizobium/Agrobacterium group</taxon>
        <taxon>Rhizobium</taxon>
    </lineage>
</organism>
<feature type="domain" description="DUF302" evidence="1">
    <location>
        <begin position="36"/>
        <end position="99"/>
    </location>
</feature>
<dbReference type="RefSeq" id="WP_112908122.1">
    <property type="nucleotide sequence ID" value="NZ_CP030763.1"/>
</dbReference>
<reference evidence="2 3" key="1">
    <citation type="submission" date="2018-07" db="EMBL/GenBank/DDBJ databases">
        <title>Rhizobium leguminosarum strain:ATCC 14479 Genome sequencing and assembly.</title>
        <authorList>
            <person name="Chakraborty R."/>
        </authorList>
    </citation>
    <scope>NUCLEOTIDE SEQUENCE [LARGE SCALE GENOMIC DNA]</scope>
    <source>
        <strain evidence="2 3">ATCC 14479</strain>
        <plasmid evidence="3">Plasmid unnamed3</plasmid>
    </source>
</reference>
<dbReference type="EMBL" id="CP030763">
    <property type="protein sequence ID" value="AXA44238.1"/>
    <property type="molecule type" value="Genomic_DNA"/>
</dbReference>
<sequence length="129" mass="13803">MTYTLDRTLGATSFQDAVGRTKSALIKHGFGVLTEIDVKATMKKKIDADVDDYLILGACNPRMAFEAMKLEPKVGAMLPCNVILRGVDGGDVMVSAIDPVASMQAIDNEVLNSLASKVRSMLAEVVAEI</sequence>
<proteinExistence type="predicted"/>
<dbReference type="Proteomes" id="UP000251166">
    <property type="component" value="Plasmid unnamed3"/>
</dbReference>